<dbReference type="EMBL" id="PGCI01000704">
    <property type="protein sequence ID" value="PLW20120.1"/>
    <property type="molecule type" value="Genomic_DNA"/>
</dbReference>
<evidence type="ECO:0000313" key="4">
    <source>
        <dbReference type="Proteomes" id="UP000235392"/>
    </source>
</evidence>
<reference evidence="3 4" key="1">
    <citation type="submission" date="2017-11" db="EMBL/GenBank/DDBJ databases">
        <title>De novo assembly and phasing of dikaryotic genomes from two isolates of Puccinia coronata f. sp. avenae, the causal agent of oat crown rust.</title>
        <authorList>
            <person name="Miller M.E."/>
            <person name="Zhang Y."/>
            <person name="Omidvar V."/>
            <person name="Sperschneider J."/>
            <person name="Schwessinger B."/>
            <person name="Raley C."/>
            <person name="Palmer J.M."/>
            <person name="Garnica D."/>
            <person name="Upadhyaya N."/>
            <person name="Rathjen J."/>
            <person name="Taylor J.M."/>
            <person name="Park R.F."/>
            <person name="Dodds P.N."/>
            <person name="Hirsch C.D."/>
            <person name="Kianian S.F."/>
            <person name="Figueroa M."/>
        </authorList>
    </citation>
    <scope>NUCLEOTIDE SEQUENCE [LARGE SCALE GENOMIC DNA]</scope>
    <source>
        <strain evidence="3">12SD80</strain>
    </source>
</reference>
<accession>A0A2N5VGZ2</accession>
<evidence type="ECO:0000313" key="2">
    <source>
        <dbReference type="EMBL" id="PLW20120.1"/>
    </source>
</evidence>
<dbReference type="Proteomes" id="UP000235392">
    <property type="component" value="Unassembled WGS sequence"/>
</dbReference>
<proteinExistence type="predicted"/>
<evidence type="ECO:0000256" key="1">
    <source>
        <dbReference type="SAM" id="MobiDB-lite"/>
    </source>
</evidence>
<gene>
    <name evidence="3" type="ORF">PCASD_02658</name>
    <name evidence="2" type="ORF">PCASD_16641</name>
</gene>
<sequence length="167" mass="18916">MPDFESKPLFPFQEEDPTLFQDENHSLFEDEAMELDGDHTANTNTKTVENGDEGEEDQSEEEQEAVPNLLQQRLIIHGPRHPTLVDGSINSANILRYRRQPAVAFNTHTQRYGLTRPSAPPAFNHPISPNLSNPPPRQLTTFLSEISYSTPPHDYIVASHLLFTQAR</sequence>
<feature type="compositionally biased region" description="Acidic residues" evidence="1">
    <location>
        <begin position="50"/>
        <end position="64"/>
    </location>
</feature>
<dbReference type="EMBL" id="PGCI01000017">
    <property type="protein sequence ID" value="PLW49265.1"/>
    <property type="molecule type" value="Genomic_DNA"/>
</dbReference>
<comment type="caution">
    <text evidence="3">The sequence shown here is derived from an EMBL/GenBank/DDBJ whole genome shotgun (WGS) entry which is preliminary data.</text>
</comment>
<evidence type="ECO:0000313" key="3">
    <source>
        <dbReference type="EMBL" id="PLW49265.1"/>
    </source>
</evidence>
<protein>
    <submittedName>
        <fullName evidence="3">Uncharacterized protein</fullName>
    </submittedName>
</protein>
<feature type="region of interest" description="Disordered" evidence="1">
    <location>
        <begin position="33"/>
        <end position="66"/>
    </location>
</feature>
<dbReference type="AlphaFoldDB" id="A0A2N5VGZ2"/>
<organism evidence="3 4">
    <name type="scientific">Puccinia coronata f. sp. avenae</name>
    <dbReference type="NCBI Taxonomy" id="200324"/>
    <lineage>
        <taxon>Eukaryota</taxon>
        <taxon>Fungi</taxon>
        <taxon>Dikarya</taxon>
        <taxon>Basidiomycota</taxon>
        <taxon>Pucciniomycotina</taxon>
        <taxon>Pucciniomycetes</taxon>
        <taxon>Pucciniales</taxon>
        <taxon>Pucciniaceae</taxon>
        <taxon>Puccinia</taxon>
    </lineage>
</organism>
<name>A0A2N5VGZ2_9BASI</name>